<dbReference type="SUPFAM" id="SSF50182">
    <property type="entry name" value="Sm-like ribonucleoproteins"/>
    <property type="match status" value="1"/>
</dbReference>
<dbReference type="Gene3D" id="2.30.30.60">
    <property type="match status" value="1"/>
</dbReference>
<gene>
    <name evidence="11" type="ORF">HXA33_04865</name>
</gene>
<comment type="caution">
    <text evidence="11">The sequence shown here is derived from an EMBL/GenBank/DDBJ whole genome shotgun (WGS) entry which is preliminary data.</text>
</comment>
<dbReference type="SUPFAM" id="SSF82689">
    <property type="entry name" value="Mechanosensitive channel protein MscS (YggB), C-terminal domain"/>
    <property type="match status" value="1"/>
</dbReference>
<comment type="subcellular location">
    <subcellularLocation>
        <location evidence="1">Cell membrane</location>
        <topology evidence="1">Multi-pass membrane protein</topology>
    </subcellularLocation>
</comment>
<evidence type="ECO:0000259" key="10">
    <source>
        <dbReference type="Pfam" id="PF21088"/>
    </source>
</evidence>
<reference evidence="11" key="1">
    <citation type="submission" date="2020-06" db="EMBL/GenBank/DDBJ databases">
        <title>Insight into the genomes of haloalkaliphilic bacilli from Kenyan soda lakes.</title>
        <authorList>
            <person name="Mwirichia R."/>
            <person name="Villamizar G.C."/>
            <person name="Poehlein A."/>
            <person name="Mugweru J."/>
            <person name="Kipnyargis A."/>
            <person name="Kiplimo D."/>
            <person name="Orwa P."/>
            <person name="Daniel R."/>
        </authorList>
    </citation>
    <scope>NUCLEOTIDE SEQUENCE</scope>
    <source>
        <strain evidence="11">B1096_S55</strain>
    </source>
</reference>
<dbReference type="Gene3D" id="3.30.70.100">
    <property type="match status" value="1"/>
</dbReference>
<dbReference type="InterPro" id="IPR006685">
    <property type="entry name" value="MscS_channel_2nd"/>
</dbReference>
<dbReference type="InterPro" id="IPR011014">
    <property type="entry name" value="MscS_channel_TM-2"/>
</dbReference>
<dbReference type="RefSeq" id="WP_257820612.1">
    <property type="nucleotide sequence ID" value="NZ_JABXYM010000001.1"/>
</dbReference>
<accession>A0A9Q4FYL7</accession>
<evidence type="ECO:0000256" key="6">
    <source>
        <dbReference type="ARBA" id="ARBA00023136"/>
    </source>
</evidence>
<feature type="transmembrane region" description="Helical" evidence="7">
    <location>
        <begin position="155"/>
        <end position="175"/>
    </location>
</feature>
<dbReference type="InterPro" id="IPR049142">
    <property type="entry name" value="MS_channel_1st"/>
</dbReference>
<dbReference type="GO" id="GO:0005886">
    <property type="term" value="C:plasma membrane"/>
    <property type="evidence" value="ECO:0007669"/>
    <property type="project" value="UniProtKB-SubCell"/>
</dbReference>
<evidence type="ECO:0000259" key="8">
    <source>
        <dbReference type="Pfam" id="PF00924"/>
    </source>
</evidence>
<dbReference type="Pfam" id="PF00924">
    <property type="entry name" value="MS_channel_2nd"/>
    <property type="match status" value="1"/>
</dbReference>
<feature type="transmembrane region" description="Helical" evidence="7">
    <location>
        <begin position="128"/>
        <end position="149"/>
    </location>
</feature>
<protein>
    <submittedName>
        <fullName evidence="11">Mechanosensitive ion channel family protein</fullName>
    </submittedName>
</protein>
<comment type="similarity">
    <text evidence="2">Belongs to the MscS (TC 1.A.23) family.</text>
</comment>
<keyword evidence="4 7" id="KW-0812">Transmembrane</keyword>
<evidence type="ECO:0000313" key="12">
    <source>
        <dbReference type="Proteomes" id="UP001057753"/>
    </source>
</evidence>
<evidence type="ECO:0000256" key="3">
    <source>
        <dbReference type="ARBA" id="ARBA00022475"/>
    </source>
</evidence>
<evidence type="ECO:0000313" key="11">
    <source>
        <dbReference type="EMBL" id="MCR6095868.1"/>
    </source>
</evidence>
<feature type="transmembrane region" description="Helical" evidence="7">
    <location>
        <begin position="90"/>
        <end position="108"/>
    </location>
</feature>
<keyword evidence="6 7" id="KW-0472">Membrane</keyword>
<feature type="domain" description="Mechanosensitive ion channel MscS" evidence="8">
    <location>
        <begin position="177"/>
        <end position="243"/>
    </location>
</feature>
<dbReference type="PANTHER" id="PTHR43634">
    <property type="entry name" value="OW CONDUCTANCE MECHANOSENSITIVE CHANNEL"/>
    <property type="match status" value="1"/>
</dbReference>
<dbReference type="SUPFAM" id="SSF82861">
    <property type="entry name" value="Mechanosensitive channel protein MscS (YggB), transmembrane region"/>
    <property type="match status" value="1"/>
</dbReference>
<feature type="transmembrane region" description="Helical" evidence="7">
    <location>
        <begin position="13"/>
        <end position="39"/>
    </location>
</feature>
<keyword evidence="12" id="KW-1185">Reference proteome</keyword>
<organism evidence="11 12">
    <name type="scientific">Salipaludibacillus agaradhaerens</name>
    <name type="common">Bacillus agaradhaerens</name>
    <dbReference type="NCBI Taxonomy" id="76935"/>
    <lineage>
        <taxon>Bacteria</taxon>
        <taxon>Bacillati</taxon>
        <taxon>Bacillota</taxon>
        <taxon>Bacilli</taxon>
        <taxon>Bacillales</taxon>
        <taxon>Bacillaceae</taxon>
    </lineage>
</organism>
<dbReference type="InterPro" id="IPR010920">
    <property type="entry name" value="LSM_dom_sf"/>
</dbReference>
<dbReference type="Pfam" id="PF21088">
    <property type="entry name" value="MS_channel_1st"/>
    <property type="match status" value="1"/>
</dbReference>
<dbReference type="EMBL" id="JABXYM010000001">
    <property type="protein sequence ID" value="MCR6095868.1"/>
    <property type="molecule type" value="Genomic_DNA"/>
</dbReference>
<dbReference type="InterPro" id="IPR049278">
    <property type="entry name" value="MS_channel_C"/>
</dbReference>
<evidence type="ECO:0000256" key="4">
    <source>
        <dbReference type="ARBA" id="ARBA00022692"/>
    </source>
</evidence>
<evidence type="ECO:0000256" key="7">
    <source>
        <dbReference type="SAM" id="Phobius"/>
    </source>
</evidence>
<dbReference type="InterPro" id="IPR045042">
    <property type="entry name" value="YnaI-like"/>
</dbReference>
<dbReference type="Gene3D" id="1.10.287.1260">
    <property type="match status" value="1"/>
</dbReference>
<evidence type="ECO:0000256" key="2">
    <source>
        <dbReference type="ARBA" id="ARBA00008017"/>
    </source>
</evidence>
<keyword evidence="5 7" id="KW-1133">Transmembrane helix</keyword>
<name>A0A9Q4FYL7_SALAG</name>
<proteinExistence type="inferred from homology"/>
<dbReference type="PANTHER" id="PTHR43634:SF2">
    <property type="entry name" value="LOW CONDUCTANCE MECHANOSENSITIVE CHANNEL YNAI"/>
    <property type="match status" value="1"/>
</dbReference>
<dbReference type="AlphaFoldDB" id="A0A9Q4FYL7"/>
<feature type="transmembrane region" description="Helical" evidence="7">
    <location>
        <begin position="60"/>
        <end position="78"/>
    </location>
</feature>
<dbReference type="GO" id="GO:0055085">
    <property type="term" value="P:transmembrane transport"/>
    <property type="evidence" value="ECO:0007669"/>
    <property type="project" value="InterPro"/>
</dbReference>
<dbReference type="InterPro" id="IPR023408">
    <property type="entry name" value="MscS_beta-dom_sf"/>
</dbReference>
<dbReference type="Proteomes" id="UP001057753">
    <property type="component" value="Unassembled WGS sequence"/>
</dbReference>
<evidence type="ECO:0000256" key="5">
    <source>
        <dbReference type="ARBA" id="ARBA00022989"/>
    </source>
</evidence>
<feature type="domain" description="Mechanosensitive ion channel transmembrane helices 2/3" evidence="10">
    <location>
        <begin position="135"/>
        <end position="176"/>
    </location>
</feature>
<sequence>MNELIANVTWEKAAIAACIFFVILLLRKVMTTYVFKLILSLSRKAPTDLMTNILLAFEKPIRLLFVFIGLYAALRYLPFPADYNQIFLQVIRTLIIVHLSWGLFNLSASSSEVFTKIGEKLNVEVDDILLPFLSKLVRFAIVAMTLSIIADEWGYNVSGFVAGLGLGGLAFALAAQDSIGNFFGGVVIITEKPFTLGDWVKTPSVEGVVEDITFRSTKIRTFADSVVVVPNSTLANEPIENWAKMRKRQISFNLGVMYSTPKEKLERCVERLESYLRNREDIDQEILIVKFNEFNDSSLDIMLYFFTVPTAWLDYMEIKQEVNLKVLDILNEEEVTIAFPSRSIYMEKQTDEMEIEQAMDVRGNEAKE</sequence>
<evidence type="ECO:0000256" key="1">
    <source>
        <dbReference type="ARBA" id="ARBA00004651"/>
    </source>
</evidence>
<keyword evidence="3" id="KW-1003">Cell membrane</keyword>
<dbReference type="Pfam" id="PF21082">
    <property type="entry name" value="MS_channel_3rd"/>
    <property type="match status" value="1"/>
</dbReference>
<dbReference type="InterPro" id="IPR011066">
    <property type="entry name" value="MscS_channel_C_sf"/>
</dbReference>
<evidence type="ECO:0000259" key="9">
    <source>
        <dbReference type="Pfam" id="PF21082"/>
    </source>
</evidence>
<feature type="domain" description="Mechanosensitive ion channel MscS C-terminal" evidence="9">
    <location>
        <begin position="251"/>
        <end position="335"/>
    </location>
</feature>